<keyword evidence="4 9" id="KW-0812">Transmembrane</keyword>
<dbReference type="AlphaFoldDB" id="A0A7C3CF74"/>
<keyword evidence="7 9" id="KW-0811">Translocation</keyword>
<name>A0A7C3CF74_9BACT</name>
<organism evidence="10">
    <name type="scientific">Thermosulfurimonas dismutans</name>
    <dbReference type="NCBI Taxonomy" id="999894"/>
    <lineage>
        <taxon>Bacteria</taxon>
        <taxon>Pseudomonadati</taxon>
        <taxon>Thermodesulfobacteriota</taxon>
        <taxon>Thermodesulfobacteria</taxon>
        <taxon>Thermodesulfobacteriales</taxon>
        <taxon>Thermodesulfobacteriaceae</taxon>
        <taxon>Thermosulfurimonas</taxon>
    </lineage>
</organism>
<dbReference type="HAMAP" id="MF_00422">
    <property type="entry name" value="SecE"/>
    <property type="match status" value="1"/>
</dbReference>
<dbReference type="NCBIfam" id="TIGR00964">
    <property type="entry name" value="secE_bact"/>
    <property type="match status" value="1"/>
</dbReference>
<evidence type="ECO:0000256" key="3">
    <source>
        <dbReference type="ARBA" id="ARBA00022475"/>
    </source>
</evidence>
<comment type="subcellular location">
    <subcellularLocation>
        <location evidence="9">Cell membrane</location>
        <topology evidence="9">Single-pass membrane protein</topology>
    </subcellularLocation>
    <subcellularLocation>
        <location evidence="1">Membrane</location>
    </subcellularLocation>
</comment>
<dbReference type="PANTHER" id="PTHR33910:SF1">
    <property type="entry name" value="PROTEIN TRANSLOCASE SUBUNIT SECE"/>
    <property type="match status" value="1"/>
</dbReference>
<comment type="caution">
    <text evidence="10">The sequence shown here is derived from an EMBL/GenBank/DDBJ whole genome shotgun (WGS) entry which is preliminary data.</text>
</comment>
<evidence type="ECO:0000256" key="9">
    <source>
        <dbReference type="HAMAP-Rule" id="MF_00422"/>
    </source>
</evidence>
<dbReference type="GO" id="GO:0043952">
    <property type="term" value="P:protein transport by the Sec complex"/>
    <property type="evidence" value="ECO:0007669"/>
    <property type="project" value="UniProtKB-UniRule"/>
</dbReference>
<evidence type="ECO:0000256" key="8">
    <source>
        <dbReference type="ARBA" id="ARBA00023136"/>
    </source>
</evidence>
<dbReference type="PROSITE" id="PS01067">
    <property type="entry name" value="SECE_SEC61G"/>
    <property type="match status" value="1"/>
</dbReference>
<dbReference type="EMBL" id="DRMH01000014">
    <property type="protein sequence ID" value="HFC97107.1"/>
    <property type="molecule type" value="Genomic_DNA"/>
</dbReference>
<evidence type="ECO:0000256" key="1">
    <source>
        <dbReference type="ARBA" id="ARBA00004370"/>
    </source>
</evidence>
<dbReference type="InterPro" id="IPR038379">
    <property type="entry name" value="SecE_sf"/>
</dbReference>
<dbReference type="GO" id="GO:0008320">
    <property type="term" value="F:protein transmembrane transporter activity"/>
    <property type="evidence" value="ECO:0007669"/>
    <property type="project" value="UniProtKB-UniRule"/>
</dbReference>
<protein>
    <recommendedName>
        <fullName evidence="9">Protein translocase subunit SecE</fullName>
    </recommendedName>
</protein>
<keyword evidence="8 9" id="KW-0472">Membrane</keyword>
<proteinExistence type="inferred from homology"/>
<dbReference type="InterPro" id="IPR005807">
    <property type="entry name" value="SecE_bac"/>
</dbReference>
<comment type="similarity">
    <text evidence="9">Belongs to the SecE/SEC61-gamma family.</text>
</comment>
<keyword evidence="2 9" id="KW-0813">Transport</keyword>
<keyword evidence="5 9" id="KW-0653">Protein transport</keyword>
<dbReference type="GO" id="GO:0065002">
    <property type="term" value="P:intracellular protein transmembrane transport"/>
    <property type="evidence" value="ECO:0007669"/>
    <property type="project" value="UniProtKB-UniRule"/>
</dbReference>
<keyword evidence="3 9" id="KW-1003">Cell membrane</keyword>
<reference evidence="10" key="1">
    <citation type="journal article" date="2020" name="mSystems">
        <title>Genome- and Community-Level Interaction Insights into Carbon Utilization and Element Cycling Functions of Hydrothermarchaeota in Hydrothermal Sediment.</title>
        <authorList>
            <person name="Zhou Z."/>
            <person name="Liu Y."/>
            <person name="Xu W."/>
            <person name="Pan J."/>
            <person name="Luo Z.H."/>
            <person name="Li M."/>
        </authorList>
    </citation>
    <scope>NUCLEOTIDE SEQUENCE [LARGE SCALE GENOMIC DNA]</scope>
    <source>
        <strain evidence="10">HyVt-483</strain>
    </source>
</reference>
<comment type="subunit">
    <text evidence="9">Component of the Sec protein translocase complex. Heterotrimer consisting of SecY, SecE and SecG subunits. The heterotrimers can form oligomers, although 1 heterotrimer is thought to be able to translocate proteins. Interacts with the ribosome. Interacts with SecDF, and other proteins may be involved. Interacts with SecA.</text>
</comment>
<dbReference type="PANTHER" id="PTHR33910">
    <property type="entry name" value="PROTEIN TRANSLOCASE SUBUNIT SECE"/>
    <property type="match status" value="1"/>
</dbReference>
<dbReference type="Gene3D" id="1.20.5.1030">
    <property type="entry name" value="Preprotein translocase secy subunit"/>
    <property type="match status" value="1"/>
</dbReference>
<dbReference type="GO" id="GO:0005886">
    <property type="term" value="C:plasma membrane"/>
    <property type="evidence" value="ECO:0007669"/>
    <property type="project" value="UniProtKB-SubCell"/>
</dbReference>
<accession>A0A7C3CF74</accession>
<gene>
    <name evidence="9 10" type="primary">secE</name>
    <name evidence="10" type="ORF">ENJ40_01430</name>
</gene>
<evidence type="ECO:0000256" key="7">
    <source>
        <dbReference type="ARBA" id="ARBA00023010"/>
    </source>
</evidence>
<evidence type="ECO:0000256" key="2">
    <source>
        <dbReference type="ARBA" id="ARBA00022448"/>
    </source>
</evidence>
<dbReference type="GO" id="GO:0009306">
    <property type="term" value="P:protein secretion"/>
    <property type="evidence" value="ECO:0007669"/>
    <property type="project" value="UniProtKB-UniRule"/>
</dbReference>
<evidence type="ECO:0000256" key="5">
    <source>
        <dbReference type="ARBA" id="ARBA00022927"/>
    </source>
</evidence>
<dbReference type="Pfam" id="PF00584">
    <property type="entry name" value="SecE"/>
    <property type="match status" value="1"/>
</dbReference>
<sequence length="92" mass="10327">MAKAAKAKRAARKAGVSGGKVASLKEFREQGRLGQAVRFLREVKIEFRKITWPNRKQTLATTAAVLSFTLFVAFYLGLVDLILSKIVQWLVY</sequence>
<evidence type="ECO:0000256" key="6">
    <source>
        <dbReference type="ARBA" id="ARBA00022989"/>
    </source>
</evidence>
<dbReference type="GO" id="GO:0006605">
    <property type="term" value="P:protein targeting"/>
    <property type="evidence" value="ECO:0007669"/>
    <property type="project" value="UniProtKB-UniRule"/>
</dbReference>
<dbReference type="Proteomes" id="UP000886043">
    <property type="component" value="Unassembled WGS sequence"/>
</dbReference>
<feature type="transmembrane region" description="Helical" evidence="9">
    <location>
        <begin position="58"/>
        <end position="83"/>
    </location>
</feature>
<evidence type="ECO:0000256" key="4">
    <source>
        <dbReference type="ARBA" id="ARBA00022692"/>
    </source>
</evidence>
<comment type="function">
    <text evidence="9">Essential subunit of the Sec protein translocation channel SecYEG. Clamps together the 2 halves of SecY. May contact the channel plug during translocation.</text>
</comment>
<keyword evidence="6 9" id="KW-1133">Transmembrane helix</keyword>
<dbReference type="InterPro" id="IPR001901">
    <property type="entry name" value="Translocase_SecE/Sec61-g"/>
</dbReference>
<evidence type="ECO:0000313" key="10">
    <source>
        <dbReference type="EMBL" id="HFC97107.1"/>
    </source>
</evidence>